<evidence type="ECO:0000313" key="2">
    <source>
        <dbReference type="Proteomes" id="UP000758155"/>
    </source>
</evidence>
<dbReference type="Proteomes" id="UP000758155">
    <property type="component" value="Unassembled WGS sequence"/>
</dbReference>
<proteinExistence type="predicted"/>
<dbReference type="EMBL" id="SWKV01000003">
    <property type="protein sequence ID" value="KAF3047031.1"/>
    <property type="molecule type" value="Genomic_DNA"/>
</dbReference>
<comment type="caution">
    <text evidence="1">The sequence shown here is derived from an EMBL/GenBank/DDBJ whole genome shotgun (WGS) entry which is preliminary data.</text>
</comment>
<gene>
    <name evidence="1" type="ORF">E8E12_010629</name>
</gene>
<reference evidence="1" key="1">
    <citation type="submission" date="2019-04" db="EMBL/GenBank/DDBJ databases">
        <title>Sequencing of skin fungus with MAO and IRED activity.</title>
        <authorList>
            <person name="Marsaioli A.J."/>
            <person name="Bonatto J.M.C."/>
            <person name="Reis Junior O."/>
        </authorList>
    </citation>
    <scope>NUCLEOTIDE SEQUENCE</scope>
    <source>
        <strain evidence="1">28M1</strain>
    </source>
</reference>
<accession>A0A9P4WZ30</accession>
<keyword evidence="2" id="KW-1185">Reference proteome</keyword>
<dbReference type="AlphaFoldDB" id="A0A9P4WZ30"/>
<name>A0A9P4WZ30_9PLEO</name>
<evidence type="ECO:0000313" key="1">
    <source>
        <dbReference type="EMBL" id="KAF3047031.1"/>
    </source>
</evidence>
<protein>
    <submittedName>
        <fullName evidence="1">Uncharacterized protein</fullName>
    </submittedName>
</protein>
<sequence length="87" mass="10003">MFVVATGLKKLEIRTGKFHDAWEDVEPKMQYLFKRTALQLFEDGIDFSIQARHDGSILSTNFNPASVHRTYESLLFRGGGIRNPFKL</sequence>
<organism evidence="1 2">
    <name type="scientific">Didymella heteroderae</name>
    <dbReference type="NCBI Taxonomy" id="1769908"/>
    <lineage>
        <taxon>Eukaryota</taxon>
        <taxon>Fungi</taxon>
        <taxon>Dikarya</taxon>
        <taxon>Ascomycota</taxon>
        <taxon>Pezizomycotina</taxon>
        <taxon>Dothideomycetes</taxon>
        <taxon>Pleosporomycetidae</taxon>
        <taxon>Pleosporales</taxon>
        <taxon>Pleosporineae</taxon>
        <taxon>Didymellaceae</taxon>
        <taxon>Didymella</taxon>
    </lineage>
</organism>